<dbReference type="PANTHER" id="PTHR19879:SF9">
    <property type="entry name" value="TRANSCRIPTION INITIATION FACTOR TFIID SUBUNIT 5"/>
    <property type="match status" value="1"/>
</dbReference>
<keyword evidence="5" id="KW-1185">Reference proteome</keyword>
<dbReference type="OrthoDB" id="2686672at2759"/>
<feature type="repeat" description="WD" evidence="3">
    <location>
        <begin position="23"/>
        <end position="64"/>
    </location>
</feature>
<proteinExistence type="predicted"/>
<protein>
    <submittedName>
        <fullName evidence="4">Uncharacterized protein</fullName>
    </submittedName>
</protein>
<dbReference type="Proteomes" id="UP000183567">
    <property type="component" value="Unassembled WGS sequence"/>
</dbReference>
<dbReference type="STRING" id="180088.A0A1J8Q3B4"/>
<dbReference type="InterPro" id="IPR015943">
    <property type="entry name" value="WD40/YVTN_repeat-like_dom_sf"/>
</dbReference>
<dbReference type="Pfam" id="PF00400">
    <property type="entry name" value="WD40"/>
    <property type="match status" value="3"/>
</dbReference>
<keyword evidence="1 3" id="KW-0853">WD repeat</keyword>
<comment type="caution">
    <text evidence="4">The sequence shown here is derived from an EMBL/GenBank/DDBJ whole genome shotgun (WGS) entry which is preliminary data.</text>
</comment>
<dbReference type="SUPFAM" id="SSF50978">
    <property type="entry name" value="WD40 repeat-like"/>
    <property type="match status" value="1"/>
</dbReference>
<sequence>MASTTTQPAPAANEMILTPVITLEGHEKRIQSLSYLQDGRQMVSVCLDKTVRRWDLQANKEIEEARKVCDHGVHAVAESRDGRWAITAGGDVDHGELKVSEVEMEIVKSFEGHSKVITCIDISADDMLLASGSGDHTARLWSLDTGKLVAGPFESAAWVGAIRFSHNSKKLAVNSWSGENLEVWDVQTQSLDRRVVGKLWVGSSPLRITFAPVFWTNKETILAAFNFDDLAATTIYEFDASTLETVGTPFEGHTKVINGVALSFDGGLLASASGDHTIRLWAFESRQLLASFVVRLPH</sequence>
<dbReference type="PROSITE" id="PS50294">
    <property type="entry name" value="WD_REPEATS_REGION"/>
    <property type="match status" value="3"/>
</dbReference>
<dbReference type="InterPro" id="IPR036322">
    <property type="entry name" value="WD40_repeat_dom_sf"/>
</dbReference>
<dbReference type="InterPro" id="IPR001680">
    <property type="entry name" value="WD40_rpt"/>
</dbReference>
<organism evidence="4 5">
    <name type="scientific">Rhizopogon vesiculosus</name>
    <dbReference type="NCBI Taxonomy" id="180088"/>
    <lineage>
        <taxon>Eukaryota</taxon>
        <taxon>Fungi</taxon>
        <taxon>Dikarya</taxon>
        <taxon>Basidiomycota</taxon>
        <taxon>Agaricomycotina</taxon>
        <taxon>Agaricomycetes</taxon>
        <taxon>Agaricomycetidae</taxon>
        <taxon>Boletales</taxon>
        <taxon>Suillineae</taxon>
        <taxon>Rhizopogonaceae</taxon>
        <taxon>Rhizopogon</taxon>
    </lineage>
</organism>
<dbReference type="EMBL" id="LVVM01003295">
    <property type="protein sequence ID" value="OJA15167.1"/>
    <property type="molecule type" value="Genomic_DNA"/>
</dbReference>
<evidence type="ECO:0000313" key="5">
    <source>
        <dbReference type="Proteomes" id="UP000183567"/>
    </source>
</evidence>
<evidence type="ECO:0000313" key="4">
    <source>
        <dbReference type="EMBL" id="OJA15167.1"/>
    </source>
</evidence>
<dbReference type="Gene3D" id="2.130.10.10">
    <property type="entry name" value="YVTN repeat-like/Quinoprotein amine dehydrogenase"/>
    <property type="match status" value="2"/>
</dbReference>
<evidence type="ECO:0000256" key="3">
    <source>
        <dbReference type="PROSITE-ProRule" id="PRU00221"/>
    </source>
</evidence>
<evidence type="ECO:0000256" key="1">
    <source>
        <dbReference type="ARBA" id="ARBA00022574"/>
    </source>
</evidence>
<dbReference type="PANTHER" id="PTHR19879">
    <property type="entry name" value="TRANSCRIPTION INITIATION FACTOR TFIID"/>
    <property type="match status" value="1"/>
</dbReference>
<evidence type="ECO:0000256" key="2">
    <source>
        <dbReference type="ARBA" id="ARBA00022737"/>
    </source>
</evidence>
<accession>A0A1J8Q3B4</accession>
<name>A0A1J8Q3B4_9AGAM</name>
<keyword evidence="2" id="KW-0677">Repeat</keyword>
<dbReference type="InterPro" id="IPR020472">
    <property type="entry name" value="WD40_PAC1"/>
</dbReference>
<feature type="repeat" description="WD" evidence="3">
    <location>
        <begin position="250"/>
        <end position="291"/>
    </location>
</feature>
<dbReference type="AlphaFoldDB" id="A0A1J8Q3B4"/>
<reference evidence="4 5" key="1">
    <citation type="submission" date="2016-03" db="EMBL/GenBank/DDBJ databases">
        <title>Comparative genomics of the ectomycorrhizal sister species Rhizopogon vinicolor and Rhizopogon vesiculosus (Basidiomycota: Boletales) reveals a divergence of the mating type B locus.</title>
        <authorList>
            <person name="Mujic A.B."/>
            <person name="Kuo A."/>
            <person name="Tritt A."/>
            <person name="Lipzen A."/>
            <person name="Chen C."/>
            <person name="Johnson J."/>
            <person name="Sharma A."/>
            <person name="Barry K."/>
            <person name="Grigoriev I.V."/>
            <person name="Spatafora J.W."/>
        </authorList>
    </citation>
    <scope>NUCLEOTIDE SEQUENCE [LARGE SCALE GENOMIC DNA]</scope>
    <source>
        <strain evidence="4 5">AM-OR11-056</strain>
    </source>
</reference>
<dbReference type="SMART" id="SM00320">
    <property type="entry name" value="WD40"/>
    <property type="match status" value="4"/>
</dbReference>
<dbReference type="PRINTS" id="PR00320">
    <property type="entry name" value="GPROTEINBRPT"/>
</dbReference>
<feature type="repeat" description="WD" evidence="3">
    <location>
        <begin position="110"/>
        <end position="151"/>
    </location>
</feature>
<dbReference type="PROSITE" id="PS50082">
    <property type="entry name" value="WD_REPEATS_2"/>
    <property type="match status" value="3"/>
</dbReference>
<gene>
    <name evidence="4" type="ORF">AZE42_10079</name>
</gene>